<dbReference type="Gene3D" id="3.30.360.10">
    <property type="entry name" value="Dihydrodipicolinate Reductase, domain 2"/>
    <property type="match status" value="1"/>
</dbReference>
<keyword evidence="2" id="KW-0560">Oxidoreductase</keyword>
<accession>A0A171AC69</accession>
<evidence type="ECO:0000259" key="4">
    <source>
        <dbReference type="Pfam" id="PF02894"/>
    </source>
</evidence>
<evidence type="ECO:0000256" key="2">
    <source>
        <dbReference type="ARBA" id="ARBA00023002"/>
    </source>
</evidence>
<reference evidence="6" key="1">
    <citation type="submission" date="2016-04" db="EMBL/GenBank/DDBJ databases">
        <title>Draft genome sequence of Paludibacter jiangxiensis strain NM7.</title>
        <authorList>
            <person name="Qiu Y."/>
            <person name="Matsuura N."/>
            <person name="Ohashi A."/>
            <person name="Tourlousse M.D."/>
            <person name="Sekiguchi Y."/>
        </authorList>
    </citation>
    <scope>NUCLEOTIDE SEQUENCE [LARGE SCALE GENOMIC DNA]</scope>
    <source>
        <strain evidence="6">NM7</strain>
    </source>
</reference>
<dbReference type="Proteomes" id="UP000076586">
    <property type="component" value="Unassembled WGS sequence"/>
</dbReference>
<feature type="domain" description="Gfo/Idh/MocA-like oxidoreductase N-terminal" evidence="3">
    <location>
        <begin position="6"/>
        <end position="120"/>
    </location>
</feature>
<dbReference type="InterPro" id="IPR000683">
    <property type="entry name" value="Gfo/Idh/MocA-like_OxRdtase_N"/>
</dbReference>
<dbReference type="Gene3D" id="3.40.50.720">
    <property type="entry name" value="NAD(P)-binding Rossmann-like Domain"/>
    <property type="match status" value="1"/>
</dbReference>
<dbReference type="SUPFAM" id="SSF51735">
    <property type="entry name" value="NAD(P)-binding Rossmann-fold domains"/>
    <property type="match status" value="1"/>
</dbReference>
<gene>
    <name evidence="5" type="ORF">PJIAN_447</name>
</gene>
<dbReference type="STRING" id="681398.PJIAN_447"/>
<dbReference type="InterPro" id="IPR051317">
    <property type="entry name" value="Gfo/Idh/MocA_oxidoreduct"/>
</dbReference>
<feature type="domain" description="Gfo/Idh/MocA-like oxidoreductase C-terminal" evidence="4">
    <location>
        <begin position="133"/>
        <end position="347"/>
    </location>
</feature>
<keyword evidence="6" id="KW-1185">Reference proteome</keyword>
<protein>
    <submittedName>
        <fullName evidence="5">Predicted dehydrogenase</fullName>
    </submittedName>
</protein>
<dbReference type="PANTHER" id="PTHR43708">
    <property type="entry name" value="CONSERVED EXPRESSED OXIDOREDUCTASE (EUROFUNG)"/>
    <property type="match status" value="1"/>
</dbReference>
<dbReference type="Pfam" id="PF02894">
    <property type="entry name" value="GFO_IDH_MocA_C"/>
    <property type="match status" value="1"/>
</dbReference>
<dbReference type="OrthoDB" id="9815825at2"/>
<reference evidence="6" key="2">
    <citation type="journal article" date="2017" name="Genome Announc.">
        <title>Draft genome sequence of Paludibacter jiangxiensis NM7(T), a propionate-producing fermentative bacterium.</title>
        <authorList>
            <person name="Qiu Y.-L."/>
            <person name="Tourlousse D.M."/>
            <person name="Matsuura N."/>
            <person name="Ohashi A."/>
            <person name="Sekiguchi Y."/>
        </authorList>
    </citation>
    <scope>NUCLEOTIDE SEQUENCE [LARGE SCALE GENOMIC DNA]</scope>
    <source>
        <strain evidence="6">NM7</strain>
    </source>
</reference>
<dbReference type="PANTHER" id="PTHR43708:SF5">
    <property type="entry name" value="CONSERVED EXPRESSED OXIDOREDUCTASE (EUROFUNG)-RELATED"/>
    <property type="match status" value="1"/>
</dbReference>
<sequence length="347" mass="38918">MKIINTALLSYGMSGKVFHAPFINLHEGFHLLGAWERSKKLIQDAYPGTRSYASLDELLAYDAVELVVVNTPTYTHYEYTKRALEAGKHVVVEKAFTSTVAEAEELKMLAEKQGKKLAVYQNRRWDSDFLTVKKVIESGKLGDIKEMEIHFDRYNLDLSYKTHKEEPNSGSGIVKDLGPHAIDQALHLFGMPQAVFADIRTIRPVSVVDDCFDILLYYPTLHVRIKATLIAKEPVPAYIIHGTNGSFLKSRADIQEGILLQGAKPGSADWGTEPESEQGTLNYLANGETIREKVQSEQGNYFEFYKGVYTALAEDKPMPVTADDGIRVMQIIEAAFKSQAEKRVIEL</sequence>
<dbReference type="EMBL" id="BDCR01000004">
    <property type="protein sequence ID" value="GAT63509.1"/>
    <property type="molecule type" value="Genomic_DNA"/>
</dbReference>
<dbReference type="GO" id="GO:0016491">
    <property type="term" value="F:oxidoreductase activity"/>
    <property type="evidence" value="ECO:0007669"/>
    <property type="project" value="UniProtKB-KW"/>
</dbReference>
<organism evidence="5 6">
    <name type="scientific">Paludibacter jiangxiensis</name>
    <dbReference type="NCBI Taxonomy" id="681398"/>
    <lineage>
        <taxon>Bacteria</taxon>
        <taxon>Pseudomonadati</taxon>
        <taxon>Bacteroidota</taxon>
        <taxon>Bacteroidia</taxon>
        <taxon>Bacteroidales</taxon>
        <taxon>Paludibacteraceae</taxon>
        <taxon>Paludibacter</taxon>
    </lineage>
</organism>
<dbReference type="RefSeq" id="WP_068704802.1">
    <property type="nucleotide sequence ID" value="NZ_BDCR01000004.1"/>
</dbReference>
<evidence type="ECO:0000256" key="1">
    <source>
        <dbReference type="ARBA" id="ARBA00010928"/>
    </source>
</evidence>
<proteinExistence type="inferred from homology"/>
<name>A0A171AC69_9BACT</name>
<dbReference type="AlphaFoldDB" id="A0A171AC69"/>
<dbReference type="InterPro" id="IPR004104">
    <property type="entry name" value="Gfo/Idh/MocA-like_OxRdtase_C"/>
</dbReference>
<evidence type="ECO:0000313" key="5">
    <source>
        <dbReference type="EMBL" id="GAT63509.1"/>
    </source>
</evidence>
<comment type="caution">
    <text evidence="5">The sequence shown here is derived from an EMBL/GenBank/DDBJ whole genome shotgun (WGS) entry which is preliminary data.</text>
</comment>
<dbReference type="GO" id="GO:0000166">
    <property type="term" value="F:nucleotide binding"/>
    <property type="evidence" value="ECO:0007669"/>
    <property type="project" value="InterPro"/>
</dbReference>
<dbReference type="Pfam" id="PF01408">
    <property type="entry name" value="GFO_IDH_MocA"/>
    <property type="match status" value="1"/>
</dbReference>
<comment type="similarity">
    <text evidence="1">Belongs to the Gfo/Idh/MocA family.</text>
</comment>
<dbReference type="InterPro" id="IPR036291">
    <property type="entry name" value="NAD(P)-bd_dom_sf"/>
</dbReference>
<evidence type="ECO:0000313" key="6">
    <source>
        <dbReference type="Proteomes" id="UP000076586"/>
    </source>
</evidence>
<evidence type="ECO:0000259" key="3">
    <source>
        <dbReference type="Pfam" id="PF01408"/>
    </source>
</evidence>